<name>B1YB66_PYRNV</name>
<dbReference type="EMBL" id="CP001014">
    <property type="protein sequence ID" value="ACB39197.1"/>
    <property type="molecule type" value="Genomic_DNA"/>
</dbReference>
<dbReference type="Pfam" id="PF02254">
    <property type="entry name" value="TrkA_N"/>
    <property type="match status" value="1"/>
</dbReference>
<dbReference type="AlphaFoldDB" id="B1YB66"/>
<dbReference type="InterPro" id="IPR006037">
    <property type="entry name" value="RCK_C"/>
</dbReference>
<evidence type="ECO:0000259" key="1">
    <source>
        <dbReference type="PROSITE" id="PS51202"/>
    </source>
</evidence>
<protein>
    <submittedName>
        <fullName evidence="2">TrkA-C domain protein</fullName>
    </submittedName>
</protein>
<dbReference type="InterPro" id="IPR003148">
    <property type="entry name" value="RCK_N"/>
</dbReference>
<gene>
    <name evidence="2" type="ordered locus">Tneu_0244</name>
</gene>
<dbReference type="RefSeq" id="WP_012349618.1">
    <property type="nucleotide sequence ID" value="NC_010525.1"/>
</dbReference>
<sequence>MVREAVVLDSNDDLGPLLARMLVDNGYVVRVLANQERAKMYEREAVYIHNLVENYERVLRGIDFSRVEVAVFPSPNDMLNLSFAKFARSQGVPIVVIVARGEAVAREAEELGIMAIVSYHCVLSRLTRILNLRFTRILPLKAGVAMLEMLVTSDSPLLGKTIGEVEEETGAKVAIVRGDEYLTSSDVEIQDGDYLIAVGPQADLQQLTK</sequence>
<reference evidence="2" key="1">
    <citation type="submission" date="2008-03" db="EMBL/GenBank/DDBJ databases">
        <title>Complete sequence of Thermoproteus neutrophilus V24Sta.</title>
        <authorList>
            <consortium name="US DOE Joint Genome Institute"/>
            <person name="Copeland A."/>
            <person name="Lucas S."/>
            <person name="Lapidus A."/>
            <person name="Glavina del Rio T."/>
            <person name="Dalin E."/>
            <person name="Tice H."/>
            <person name="Bruce D."/>
            <person name="Goodwin L."/>
            <person name="Pitluck S."/>
            <person name="Sims D."/>
            <person name="Brettin T."/>
            <person name="Detter J.C."/>
            <person name="Han C."/>
            <person name="Kuske C.R."/>
            <person name="Schmutz J."/>
            <person name="Larimer F."/>
            <person name="Land M."/>
            <person name="Hauser L."/>
            <person name="Kyrpides N."/>
            <person name="Mikhailova N."/>
            <person name="Biddle J.F."/>
            <person name="Zhang Z."/>
            <person name="Fitz-Gibbon S.T."/>
            <person name="Lowe T.M."/>
            <person name="Saltikov C."/>
            <person name="House C.H."/>
            <person name="Richardson P."/>
        </authorList>
    </citation>
    <scope>NUCLEOTIDE SEQUENCE [LARGE SCALE GENOMIC DNA]</scope>
    <source>
        <strain evidence="2">V24Sta</strain>
    </source>
</reference>
<accession>B1YB66</accession>
<dbReference type="GO" id="GO:0008324">
    <property type="term" value="F:monoatomic cation transmembrane transporter activity"/>
    <property type="evidence" value="ECO:0007669"/>
    <property type="project" value="InterPro"/>
</dbReference>
<dbReference type="eggNOG" id="arCOG01957">
    <property type="taxonomic scope" value="Archaea"/>
</dbReference>
<proteinExistence type="predicted"/>
<dbReference type="SUPFAM" id="SSF51735">
    <property type="entry name" value="NAD(P)-binding Rossmann-fold domains"/>
    <property type="match status" value="1"/>
</dbReference>
<evidence type="ECO:0000313" key="2">
    <source>
        <dbReference type="EMBL" id="ACB39197.1"/>
    </source>
</evidence>
<dbReference type="Pfam" id="PF02080">
    <property type="entry name" value="TrkA_C"/>
    <property type="match status" value="1"/>
</dbReference>
<feature type="domain" description="RCK C-terminal" evidence="1">
    <location>
        <begin position="133"/>
        <end position="209"/>
    </location>
</feature>
<dbReference type="HOGENOM" id="CLU_1307885_0_0_2"/>
<dbReference type="OrthoDB" id="26991at2157"/>
<dbReference type="Gene3D" id="3.30.70.1450">
    <property type="entry name" value="Regulator of K+ conductance, C-terminal domain"/>
    <property type="match status" value="1"/>
</dbReference>
<dbReference type="SUPFAM" id="SSF116726">
    <property type="entry name" value="TrkA C-terminal domain-like"/>
    <property type="match status" value="1"/>
</dbReference>
<dbReference type="Gene3D" id="3.40.50.720">
    <property type="entry name" value="NAD(P)-binding Rossmann-like Domain"/>
    <property type="match status" value="1"/>
</dbReference>
<dbReference type="GeneID" id="6166014"/>
<dbReference type="PROSITE" id="PS51202">
    <property type="entry name" value="RCK_C"/>
    <property type="match status" value="1"/>
</dbReference>
<dbReference type="InterPro" id="IPR036291">
    <property type="entry name" value="NAD(P)-bd_dom_sf"/>
</dbReference>
<dbReference type="InterPro" id="IPR036721">
    <property type="entry name" value="RCK_C_sf"/>
</dbReference>
<dbReference type="GO" id="GO:0006813">
    <property type="term" value="P:potassium ion transport"/>
    <property type="evidence" value="ECO:0007669"/>
    <property type="project" value="InterPro"/>
</dbReference>
<evidence type="ECO:0000313" key="3">
    <source>
        <dbReference type="Proteomes" id="UP000001694"/>
    </source>
</evidence>
<dbReference type="STRING" id="444157.Tneu_0244"/>
<organism evidence="2 3">
    <name type="scientific">Pyrobaculum neutrophilum (strain DSM 2338 / JCM 9278 / NBRC 100436 / V24Sta)</name>
    <name type="common">Thermoproteus neutrophilus</name>
    <dbReference type="NCBI Taxonomy" id="444157"/>
    <lineage>
        <taxon>Archaea</taxon>
        <taxon>Thermoproteota</taxon>
        <taxon>Thermoprotei</taxon>
        <taxon>Thermoproteales</taxon>
        <taxon>Thermoproteaceae</taxon>
        <taxon>Pyrobaculum</taxon>
    </lineage>
</organism>
<dbReference type="Proteomes" id="UP000001694">
    <property type="component" value="Chromosome"/>
</dbReference>
<keyword evidence="3" id="KW-1185">Reference proteome</keyword>
<dbReference type="KEGG" id="tne:Tneu_0244"/>